<dbReference type="HAMAP" id="MF_00074">
    <property type="entry name" value="16SrRNA_methyltr_G"/>
    <property type="match status" value="1"/>
</dbReference>
<dbReference type="SUPFAM" id="SSF53335">
    <property type="entry name" value="S-adenosyl-L-methionine-dependent methyltransferases"/>
    <property type="match status" value="1"/>
</dbReference>
<dbReference type="Proteomes" id="UP000823902">
    <property type="component" value="Unassembled WGS sequence"/>
</dbReference>
<dbReference type="AlphaFoldDB" id="A0A9D2TNC1"/>
<dbReference type="PIRSF" id="PIRSF003078">
    <property type="entry name" value="GidB"/>
    <property type="match status" value="1"/>
</dbReference>
<dbReference type="EMBL" id="DWVY01000055">
    <property type="protein sequence ID" value="HJC75416.1"/>
    <property type="molecule type" value="Genomic_DNA"/>
</dbReference>
<comment type="similarity">
    <text evidence="6">Belongs to the methyltransferase superfamily. RNA methyltransferase RsmG family.</text>
</comment>
<dbReference type="Gene3D" id="3.40.50.150">
    <property type="entry name" value="Vaccinia Virus protein VP39"/>
    <property type="match status" value="1"/>
</dbReference>
<evidence type="ECO:0000256" key="6">
    <source>
        <dbReference type="HAMAP-Rule" id="MF_00074"/>
    </source>
</evidence>
<keyword evidence="1 6" id="KW-0963">Cytoplasm</keyword>
<feature type="binding site" evidence="6">
    <location>
        <position position="77"/>
    </location>
    <ligand>
        <name>S-adenosyl-L-methionine</name>
        <dbReference type="ChEBI" id="CHEBI:59789"/>
    </ligand>
</feature>
<dbReference type="FunFam" id="3.40.50.150:FF:000041">
    <property type="entry name" value="Ribosomal RNA small subunit methyltransferase G"/>
    <property type="match status" value="1"/>
</dbReference>
<dbReference type="InterPro" id="IPR029063">
    <property type="entry name" value="SAM-dependent_MTases_sf"/>
</dbReference>
<organism evidence="7 8">
    <name type="scientific">Candidatus Mediterraneibacter faecavium</name>
    <dbReference type="NCBI Taxonomy" id="2838668"/>
    <lineage>
        <taxon>Bacteria</taxon>
        <taxon>Bacillati</taxon>
        <taxon>Bacillota</taxon>
        <taxon>Clostridia</taxon>
        <taxon>Lachnospirales</taxon>
        <taxon>Lachnospiraceae</taxon>
        <taxon>Mediterraneibacter</taxon>
    </lineage>
</organism>
<evidence type="ECO:0000256" key="1">
    <source>
        <dbReference type="ARBA" id="ARBA00022490"/>
    </source>
</evidence>
<sequence>MDDRRFDQELETLGIQLTDVQKEQFDRYYELLIEWNRVMNLTGITEYDEVNLKHFTDSLTIVRIKEMKNVSTLIDVGTGAGFPGIPIKIAFPHIKVTLLDSLNKRIKFLNQVVEELDLKDVVTLHGRAEDYAKKEEYRERFDLCVSRAVANLSTLSEYCLPFVKKGGRFISYKSADSDGEIEQSKKALDILGGKIEKTDKFMLPGSDMGRALVMVEKVKSTPRKYPRKAGVPSKEPL</sequence>
<feature type="binding site" evidence="6">
    <location>
        <begin position="128"/>
        <end position="129"/>
    </location>
    <ligand>
        <name>S-adenosyl-L-methionine</name>
        <dbReference type="ChEBI" id="CHEBI:59789"/>
    </ligand>
</feature>
<keyword evidence="4 6" id="KW-0808">Transferase</keyword>
<dbReference type="EC" id="2.1.1.-" evidence="6"/>
<dbReference type="GO" id="GO:0070043">
    <property type="term" value="F:rRNA (guanine-N7-)-methyltransferase activity"/>
    <property type="evidence" value="ECO:0007669"/>
    <property type="project" value="UniProtKB-UniRule"/>
</dbReference>
<keyword evidence="5 6" id="KW-0949">S-adenosyl-L-methionine</keyword>
<gene>
    <name evidence="6 7" type="primary">rsmG</name>
    <name evidence="7" type="ORF">H9697_10820</name>
</gene>
<comment type="caution">
    <text evidence="6">Lacks conserved residue(s) required for the propagation of feature annotation.</text>
</comment>
<evidence type="ECO:0000256" key="2">
    <source>
        <dbReference type="ARBA" id="ARBA00022552"/>
    </source>
</evidence>
<dbReference type="InterPro" id="IPR003682">
    <property type="entry name" value="rRNA_ssu_MeTfrase_G"/>
</dbReference>
<dbReference type="NCBIfam" id="TIGR00138">
    <property type="entry name" value="rsmG_gidB"/>
    <property type="match status" value="1"/>
</dbReference>
<evidence type="ECO:0000313" key="7">
    <source>
        <dbReference type="EMBL" id="HJC75416.1"/>
    </source>
</evidence>
<comment type="subcellular location">
    <subcellularLocation>
        <location evidence="6">Cytoplasm</location>
    </subcellularLocation>
</comment>
<protein>
    <recommendedName>
        <fullName evidence="6">Ribosomal RNA small subunit methyltransferase G</fullName>
        <ecNumber evidence="6">2.1.1.-</ecNumber>
    </recommendedName>
    <alternativeName>
        <fullName evidence="6">16S rRNA 7-methylguanosine methyltransferase</fullName>
        <shortName evidence="6">16S rRNA m7G methyltransferase</shortName>
    </alternativeName>
</protein>
<feature type="binding site" evidence="6">
    <location>
        <position position="147"/>
    </location>
    <ligand>
        <name>S-adenosyl-L-methionine</name>
        <dbReference type="ChEBI" id="CHEBI:59789"/>
    </ligand>
</feature>
<name>A0A9D2TNC1_9FIRM</name>
<dbReference type="GO" id="GO:0005829">
    <property type="term" value="C:cytosol"/>
    <property type="evidence" value="ECO:0007669"/>
    <property type="project" value="TreeGrafter"/>
</dbReference>
<reference evidence="7" key="2">
    <citation type="submission" date="2021-04" db="EMBL/GenBank/DDBJ databases">
        <authorList>
            <person name="Gilroy R."/>
        </authorList>
    </citation>
    <scope>NUCLEOTIDE SEQUENCE</scope>
    <source>
        <strain evidence="7">CHK196-7946</strain>
    </source>
</reference>
<evidence type="ECO:0000256" key="3">
    <source>
        <dbReference type="ARBA" id="ARBA00022603"/>
    </source>
</evidence>
<evidence type="ECO:0000313" key="8">
    <source>
        <dbReference type="Proteomes" id="UP000823902"/>
    </source>
</evidence>
<dbReference type="PANTHER" id="PTHR31760:SF0">
    <property type="entry name" value="S-ADENOSYL-L-METHIONINE-DEPENDENT METHYLTRANSFERASES SUPERFAMILY PROTEIN"/>
    <property type="match status" value="1"/>
</dbReference>
<dbReference type="PANTHER" id="PTHR31760">
    <property type="entry name" value="S-ADENOSYL-L-METHIONINE-DEPENDENT METHYLTRANSFERASES SUPERFAMILY PROTEIN"/>
    <property type="match status" value="1"/>
</dbReference>
<evidence type="ECO:0000256" key="5">
    <source>
        <dbReference type="ARBA" id="ARBA00022691"/>
    </source>
</evidence>
<reference evidence="7" key="1">
    <citation type="journal article" date="2021" name="PeerJ">
        <title>Extensive microbial diversity within the chicken gut microbiome revealed by metagenomics and culture.</title>
        <authorList>
            <person name="Gilroy R."/>
            <person name="Ravi A."/>
            <person name="Getino M."/>
            <person name="Pursley I."/>
            <person name="Horton D.L."/>
            <person name="Alikhan N.F."/>
            <person name="Baker D."/>
            <person name="Gharbi K."/>
            <person name="Hall N."/>
            <person name="Watson M."/>
            <person name="Adriaenssens E.M."/>
            <person name="Foster-Nyarko E."/>
            <person name="Jarju S."/>
            <person name="Secka A."/>
            <person name="Antonio M."/>
            <person name="Oren A."/>
            <person name="Chaudhuri R.R."/>
            <person name="La Ragione R."/>
            <person name="Hildebrand F."/>
            <person name="Pallen M.J."/>
        </authorList>
    </citation>
    <scope>NUCLEOTIDE SEQUENCE</scope>
    <source>
        <strain evidence="7">CHK196-7946</strain>
    </source>
</reference>
<proteinExistence type="inferred from homology"/>
<accession>A0A9D2TNC1</accession>
<keyword evidence="3 6" id="KW-0489">Methyltransferase</keyword>
<feature type="binding site" evidence="6">
    <location>
        <position position="82"/>
    </location>
    <ligand>
        <name>S-adenosyl-L-methionine</name>
        <dbReference type="ChEBI" id="CHEBI:59789"/>
    </ligand>
</feature>
<comment type="function">
    <text evidence="6">Specifically methylates the N7 position of a guanine in 16S rRNA.</text>
</comment>
<keyword evidence="2 6" id="KW-0698">rRNA processing</keyword>
<dbReference type="Pfam" id="PF02527">
    <property type="entry name" value="GidB"/>
    <property type="match status" value="1"/>
</dbReference>
<comment type="caution">
    <text evidence="7">The sequence shown here is derived from an EMBL/GenBank/DDBJ whole genome shotgun (WGS) entry which is preliminary data.</text>
</comment>
<evidence type="ECO:0000256" key="4">
    <source>
        <dbReference type="ARBA" id="ARBA00022679"/>
    </source>
</evidence>
<dbReference type="CDD" id="cd02440">
    <property type="entry name" value="AdoMet_MTases"/>
    <property type="match status" value="1"/>
</dbReference>